<reference evidence="1 2" key="1">
    <citation type="journal article" date="2019" name="Commun. Biol.">
        <title>The bagworm genome reveals a unique fibroin gene that provides high tensile strength.</title>
        <authorList>
            <person name="Kono N."/>
            <person name="Nakamura H."/>
            <person name="Ohtoshi R."/>
            <person name="Tomita M."/>
            <person name="Numata K."/>
            <person name="Arakawa K."/>
        </authorList>
    </citation>
    <scope>NUCLEOTIDE SEQUENCE [LARGE SCALE GENOMIC DNA]</scope>
</reference>
<evidence type="ECO:0000313" key="1">
    <source>
        <dbReference type="EMBL" id="GBP94944.1"/>
    </source>
</evidence>
<sequence length="80" mass="9044">MRGYGRFEIAAVGCGEIFKGVPPLGRRTSGARVTHSSTPPRLDFVEGKRLQECTGEIKPRIANVWLGTRIFEYYIKCFDH</sequence>
<keyword evidence="2" id="KW-1185">Reference proteome</keyword>
<evidence type="ECO:0000313" key="2">
    <source>
        <dbReference type="Proteomes" id="UP000299102"/>
    </source>
</evidence>
<name>A0A4C2A6W5_EUMVA</name>
<comment type="caution">
    <text evidence="1">The sequence shown here is derived from an EMBL/GenBank/DDBJ whole genome shotgun (WGS) entry which is preliminary data.</text>
</comment>
<dbReference type="AlphaFoldDB" id="A0A4C2A6W5"/>
<dbReference type="EMBL" id="BGZK01002565">
    <property type="protein sequence ID" value="GBP94944.1"/>
    <property type="molecule type" value="Genomic_DNA"/>
</dbReference>
<dbReference type="Proteomes" id="UP000299102">
    <property type="component" value="Unassembled WGS sequence"/>
</dbReference>
<gene>
    <name evidence="1" type="ORF">EVAR_86562_1</name>
</gene>
<protein>
    <submittedName>
        <fullName evidence="1">Uncharacterized protein</fullName>
    </submittedName>
</protein>
<accession>A0A4C2A6W5</accession>
<organism evidence="1 2">
    <name type="scientific">Eumeta variegata</name>
    <name type="common">Bagworm moth</name>
    <name type="synonym">Eumeta japonica</name>
    <dbReference type="NCBI Taxonomy" id="151549"/>
    <lineage>
        <taxon>Eukaryota</taxon>
        <taxon>Metazoa</taxon>
        <taxon>Ecdysozoa</taxon>
        <taxon>Arthropoda</taxon>
        <taxon>Hexapoda</taxon>
        <taxon>Insecta</taxon>
        <taxon>Pterygota</taxon>
        <taxon>Neoptera</taxon>
        <taxon>Endopterygota</taxon>
        <taxon>Lepidoptera</taxon>
        <taxon>Glossata</taxon>
        <taxon>Ditrysia</taxon>
        <taxon>Tineoidea</taxon>
        <taxon>Psychidae</taxon>
        <taxon>Oiketicinae</taxon>
        <taxon>Eumeta</taxon>
    </lineage>
</organism>
<proteinExistence type="predicted"/>